<keyword evidence="3" id="KW-1003">Cell membrane</keyword>
<evidence type="ECO:0000256" key="7">
    <source>
        <dbReference type="RuleBase" id="RU363032"/>
    </source>
</evidence>
<feature type="transmembrane region" description="Helical" evidence="7">
    <location>
        <begin position="66"/>
        <end position="88"/>
    </location>
</feature>
<evidence type="ECO:0000256" key="2">
    <source>
        <dbReference type="ARBA" id="ARBA00022448"/>
    </source>
</evidence>
<name>A0ABP6M1H2_9MICC</name>
<dbReference type="PANTHER" id="PTHR43386">
    <property type="entry name" value="OLIGOPEPTIDE TRANSPORT SYSTEM PERMEASE PROTEIN APPC"/>
    <property type="match status" value="1"/>
</dbReference>
<dbReference type="RefSeq" id="WP_311023620.1">
    <property type="nucleotide sequence ID" value="NZ_BAAAVT010000017.1"/>
</dbReference>
<dbReference type="InterPro" id="IPR050366">
    <property type="entry name" value="BP-dependent_transpt_permease"/>
</dbReference>
<feature type="compositionally biased region" description="Gly residues" evidence="8">
    <location>
        <begin position="367"/>
        <end position="377"/>
    </location>
</feature>
<organism evidence="10 11">
    <name type="scientific">Nesterenkonia aethiopica</name>
    <dbReference type="NCBI Taxonomy" id="269144"/>
    <lineage>
        <taxon>Bacteria</taxon>
        <taxon>Bacillati</taxon>
        <taxon>Actinomycetota</taxon>
        <taxon>Actinomycetes</taxon>
        <taxon>Micrococcales</taxon>
        <taxon>Micrococcaceae</taxon>
        <taxon>Nesterenkonia</taxon>
    </lineage>
</organism>
<feature type="transmembrane region" description="Helical" evidence="7">
    <location>
        <begin position="145"/>
        <end position="167"/>
    </location>
</feature>
<feature type="domain" description="ABC transmembrane type-1" evidence="9">
    <location>
        <begin position="139"/>
        <end position="328"/>
    </location>
</feature>
<dbReference type="InterPro" id="IPR025966">
    <property type="entry name" value="OppC_N"/>
</dbReference>
<comment type="subcellular location">
    <subcellularLocation>
        <location evidence="1 7">Cell membrane</location>
        <topology evidence="1 7">Multi-pass membrane protein</topology>
    </subcellularLocation>
</comment>
<evidence type="ECO:0000256" key="5">
    <source>
        <dbReference type="ARBA" id="ARBA00022989"/>
    </source>
</evidence>
<comment type="similarity">
    <text evidence="7">Belongs to the binding-protein-dependent transport system permease family.</text>
</comment>
<evidence type="ECO:0000256" key="6">
    <source>
        <dbReference type="ARBA" id="ARBA00023136"/>
    </source>
</evidence>
<evidence type="ECO:0000256" key="8">
    <source>
        <dbReference type="SAM" id="MobiDB-lite"/>
    </source>
</evidence>
<comment type="caution">
    <text evidence="10">The sequence shown here is derived from an EMBL/GenBank/DDBJ whole genome shotgun (WGS) entry which is preliminary data.</text>
</comment>
<feature type="region of interest" description="Disordered" evidence="8">
    <location>
        <begin position="1"/>
        <end position="29"/>
    </location>
</feature>
<evidence type="ECO:0000313" key="11">
    <source>
        <dbReference type="Proteomes" id="UP001500236"/>
    </source>
</evidence>
<dbReference type="PROSITE" id="PS50928">
    <property type="entry name" value="ABC_TM1"/>
    <property type="match status" value="1"/>
</dbReference>
<dbReference type="Pfam" id="PF00528">
    <property type="entry name" value="BPD_transp_1"/>
    <property type="match status" value="1"/>
</dbReference>
<proteinExistence type="inferred from homology"/>
<feature type="transmembrane region" description="Helical" evidence="7">
    <location>
        <begin position="174"/>
        <end position="196"/>
    </location>
</feature>
<feature type="region of interest" description="Disordered" evidence="8">
    <location>
        <begin position="365"/>
        <end position="399"/>
    </location>
</feature>
<feature type="transmembrane region" description="Helical" evidence="7">
    <location>
        <begin position="252"/>
        <end position="274"/>
    </location>
</feature>
<accession>A0ABP6M1H2</accession>
<keyword evidence="2 7" id="KW-0813">Transport</keyword>
<dbReference type="InterPro" id="IPR035906">
    <property type="entry name" value="MetI-like_sf"/>
</dbReference>
<sequence length="399" mass="42936">MSDTINRPPDDLDQSAQPGQDLPADGLDQQMVDLTEVEDSKLEQKGQSLSQAQLVRRRFFAHKPAVISLIVLVFCTVIAFSSLGFLGIPGWWDKGYRETGPILDGGVPTMFRDGAILGEHPFGQDNLGRDYFALTMQGMKQSLTIAFMVGVVSTGIGVLVGAMAGYFRGWIETILMRLTDLVIVVPLLVFAAIAGQMVQGNIVLLGFALGCFTWTGLARLVRAEVLSLREKEYVSAAVAMGSSPSRIILKHMLPNSVGVIIVNATFSIAAAVLLESSLSYLGLGVQAPETSLGLLITTYENASGTRPWLFWFPGIFIIIIALTVNFIGDGLRDAYDPRQQRVGDRRPSLLTALGLRGFSQRHKARIGGAGEAPGGPGSSTTAPSVTDPTAATRRSRRKK</sequence>
<evidence type="ECO:0000256" key="1">
    <source>
        <dbReference type="ARBA" id="ARBA00004651"/>
    </source>
</evidence>
<dbReference type="Pfam" id="PF12911">
    <property type="entry name" value="OppC_N"/>
    <property type="match status" value="1"/>
</dbReference>
<keyword evidence="6 7" id="KW-0472">Membrane</keyword>
<dbReference type="EMBL" id="BAAAVT010000017">
    <property type="protein sequence ID" value="GAA3071765.1"/>
    <property type="molecule type" value="Genomic_DNA"/>
</dbReference>
<keyword evidence="5 7" id="KW-1133">Transmembrane helix</keyword>
<dbReference type="InterPro" id="IPR000515">
    <property type="entry name" value="MetI-like"/>
</dbReference>
<feature type="transmembrane region" description="Helical" evidence="7">
    <location>
        <begin position="308"/>
        <end position="328"/>
    </location>
</feature>
<keyword evidence="11" id="KW-1185">Reference proteome</keyword>
<protein>
    <recommendedName>
        <fullName evidence="9">ABC transmembrane type-1 domain-containing protein</fullName>
    </recommendedName>
</protein>
<dbReference type="Proteomes" id="UP001500236">
    <property type="component" value="Unassembled WGS sequence"/>
</dbReference>
<feature type="transmembrane region" description="Helical" evidence="7">
    <location>
        <begin position="202"/>
        <end position="221"/>
    </location>
</feature>
<reference evidence="11" key="1">
    <citation type="journal article" date="2019" name="Int. J. Syst. Evol. Microbiol.">
        <title>The Global Catalogue of Microorganisms (GCM) 10K type strain sequencing project: providing services to taxonomists for standard genome sequencing and annotation.</title>
        <authorList>
            <consortium name="The Broad Institute Genomics Platform"/>
            <consortium name="The Broad Institute Genome Sequencing Center for Infectious Disease"/>
            <person name="Wu L."/>
            <person name="Ma J."/>
        </authorList>
    </citation>
    <scope>NUCLEOTIDE SEQUENCE [LARGE SCALE GENOMIC DNA]</scope>
    <source>
        <strain evidence="11">JCM 14309</strain>
    </source>
</reference>
<evidence type="ECO:0000256" key="3">
    <source>
        <dbReference type="ARBA" id="ARBA00022475"/>
    </source>
</evidence>
<dbReference type="Gene3D" id="1.10.3720.10">
    <property type="entry name" value="MetI-like"/>
    <property type="match status" value="1"/>
</dbReference>
<dbReference type="SUPFAM" id="SSF161098">
    <property type="entry name" value="MetI-like"/>
    <property type="match status" value="1"/>
</dbReference>
<feature type="compositionally biased region" description="Polar residues" evidence="8">
    <location>
        <begin position="378"/>
        <end position="389"/>
    </location>
</feature>
<dbReference type="CDD" id="cd06261">
    <property type="entry name" value="TM_PBP2"/>
    <property type="match status" value="1"/>
</dbReference>
<dbReference type="PANTHER" id="PTHR43386:SF1">
    <property type="entry name" value="D,D-DIPEPTIDE TRANSPORT SYSTEM PERMEASE PROTEIN DDPC-RELATED"/>
    <property type="match status" value="1"/>
</dbReference>
<evidence type="ECO:0000313" key="10">
    <source>
        <dbReference type="EMBL" id="GAA3071765.1"/>
    </source>
</evidence>
<gene>
    <name evidence="10" type="ORF">GCM10010529_24850</name>
</gene>
<evidence type="ECO:0000256" key="4">
    <source>
        <dbReference type="ARBA" id="ARBA00022692"/>
    </source>
</evidence>
<keyword evidence="4 7" id="KW-0812">Transmembrane</keyword>
<evidence type="ECO:0000259" key="9">
    <source>
        <dbReference type="PROSITE" id="PS50928"/>
    </source>
</evidence>